<sequence length="265" mass="30273">MVQEMLKEGLILPSTSPFSSLIILVKKKDGTWCFCIDYRALNAITVKDRFPIPPLMNSLMSQVAYKLLLPPTTKIYPIFHCSQLKLCKGDHSQSYVPLPITHIDVQLIIQHTKILQSRVILRDLHQVPQHLVQWEGLDSDHATWEDQFTLQQAFRDFNLEGKVGLNGGGIVTHAVGLDHSVAHNGRVYDVALNDIMSNIERQMTFELNDMSSRNRTTEVYCITNNILSSRDRTADARCTPNDILSNKEEGRKLHRGTRQRRENIK</sequence>
<dbReference type="AlphaFoldDB" id="A0AAQ3RMX4"/>
<feature type="region of interest" description="Disordered" evidence="1">
    <location>
        <begin position="238"/>
        <end position="265"/>
    </location>
</feature>
<evidence type="ECO:0000313" key="2">
    <source>
        <dbReference type="EMBL" id="WVY98353.1"/>
    </source>
</evidence>
<evidence type="ECO:0000313" key="3">
    <source>
        <dbReference type="Proteomes" id="UP001374535"/>
    </source>
</evidence>
<gene>
    <name evidence="2" type="ORF">V8G54_030504</name>
</gene>
<dbReference type="EMBL" id="CP144692">
    <property type="protein sequence ID" value="WVY98353.1"/>
    <property type="molecule type" value="Genomic_DNA"/>
</dbReference>
<dbReference type="SUPFAM" id="SSF56672">
    <property type="entry name" value="DNA/RNA polymerases"/>
    <property type="match status" value="1"/>
</dbReference>
<proteinExistence type="predicted"/>
<dbReference type="Proteomes" id="UP001374535">
    <property type="component" value="Chromosome 9"/>
</dbReference>
<reference evidence="2 3" key="1">
    <citation type="journal article" date="2023" name="Life. Sci Alliance">
        <title>Evolutionary insights into 3D genome organization and epigenetic landscape of Vigna mungo.</title>
        <authorList>
            <person name="Junaid A."/>
            <person name="Singh B."/>
            <person name="Bhatia S."/>
        </authorList>
    </citation>
    <scope>NUCLEOTIDE SEQUENCE [LARGE SCALE GENOMIC DNA]</scope>
    <source>
        <strain evidence="2">Urdbean</strain>
    </source>
</reference>
<organism evidence="2 3">
    <name type="scientific">Vigna mungo</name>
    <name type="common">Black gram</name>
    <name type="synonym">Phaseolus mungo</name>
    <dbReference type="NCBI Taxonomy" id="3915"/>
    <lineage>
        <taxon>Eukaryota</taxon>
        <taxon>Viridiplantae</taxon>
        <taxon>Streptophyta</taxon>
        <taxon>Embryophyta</taxon>
        <taxon>Tracheophyta</taxon>
        <taxon>Spermatophyta</taxon>
        <taxon>Magnoliopsida</taxon>
        <taxon>eudicotyledons</taxon>
        <taxon>Gunneridae</taxon>
        <taxon>Pentapetalae</taxon>
        <taxon>rosids</taxon>
        <taxon>fabids</taxon>
        <taxon>Fabales</taxon>
        <taxon>Fabaceae</taxon>
        <taxon>Papilionoideae</taxon>
        <taxon>50 kb inversion clade</taxon>
        <taxon>NPAAA clade</taxon>
        <taxon>indigoferoid/millettioid clade</taxon>
        <taxon>Phaseoleae</taxon>
        <taxon>Vigna</taxon>
    </lineage>
</organism>
<dbReference type="SUPFAM" id="SSF54160">
    <property type="entry name" value="Chromo domain-like"/>
    <property type="match status" value="1"/>
</dbReference>
<dbReference type="PANTHER" id="PTHR24559">
    <property type="entry name" value="TRANSPOSON TY3-I GAG-POL POLYPROTEIN"/>
    <property type="match status" value="1"/>
</dbReference>
<name>A0AAQ3RMX4_VIGMU</name>
<evidence type="ECO:0008006" key="4">
    <source>
        <dbReference type="Google" id="ProtNLM"/>
    </source>
</evidence>
<dbReference type="PANTHER" id="PTHR24559:SF444">
    <property type="entry name" value="REVERSE TRANSCRIPTASE DOMAIN-CONTAINING PROTEIN"/>
    <property type="match status" value="1"/>
</dbReference>
<keyword evidence="3" id="KW-1185">Reference proteome</keyword>
<dbReference type="InterPro" id="IPR053134">
    <property type="entry name" value="RNA-dir_DNA_polymerase"/>
</dbReference>
<protein>
    <recommendedName>
        <fullName evidence="4">Transposon Ty3-I Gag-Pol polyprotein</fullName>
    </recommendedName>
</protein>
<dbReference type="InterPro" id="IPR043502">
    <property type="entry name" value="DNA/RNA_pol_sf"/>
</dbReference>
<accession>A0AAQ3RMX4</accession>
<dbReference type="Gene3D" id="2.40.50.40">
    <property type="match status" value="1"/>
</dbReference>
<dbReference type="Gene3D" id="3.10.10.10">
    <property type="entry name" value="HIV Type 1 Reverse Transcriptase, subunit A, domain 1"/>
    <property type="match status" value="1"/>
</dbReference>
<evidence type="ECO:0000256" key="1">
    <source>
        <dbReference type="SAM" id="MobiDB-lite"/>
    </source>
</evidence>
<dbReference type="InterPro" id="IPR016197">
    <property type="entry name" value="Chromo-like_dom_sf"/>
</dbReference>